<dbReference type="InterPro" id="IPR000219">
    <property type="entry name" value="DH_dom"/>
</dbReference>
<comment type="caution">
    <text evidence="2">The sequence shown here is derived from an EMBL/GenBank/DDBJ whole genome shotgun (WGS) entry which is preliminary data.</text>
</comment>
<evidence type="ECO:0000313" key="2">
    <source>
        <dbReference type="EMBL" id="CAG7720353.1"/>
    </source>
</evidence>
<evidence type="ECO:0000259" key="1">
    <source>
        <dbReference type="Pfam" id="PF00621"/>
    </source>
</evidence>
<evidence type="ECO:0000313" key="3">
    <source>
        <dbReference type="Proteomes" id="UP000708208"/>
    </source>
</evidence>
<dbReference type="EMBL" id="CAJVCH010069926">
    <property type="protein sequence ID" value="CAG7720353.1"/>
    <property type="molecule type" value="Genomic_DNA"/>
</dbReference>
<dbReference type="PANTHER" id="PTHR46001:SF3">
    <property type="entry name" value="PROTEIN STILL LIFE, ISOFORM SIF TYPE 1"/>
    <property type="match status" value="1"/>
</dbReference>
<dbReference type="AlphaFoldDB" id="A0A8J2K6P8"/>
<protein>
    <recommendedName>
        <fullName evidence="1">DH domain-containing protein</fullName>
    </recommendedName>
</protein>
<dbReference type="PANTHER" id="PTHR46001">
    <property type="entry name" value="TIAM (MAMMALIAN TUMOR INVASION AND METASTASIS FACTOR) HOMOLOG"/>
    <property type="match status" value="1"/>
</dbReference>
<accession>A0A8J2K6P8</accession>
<sequence length="64" mass="7445">IHLTCLLEQYLEPLRHENFLSATEMMAIFGNIREMVTVQRRFLKNLETAVESESQLEAGMADFQ</sequence>
<keyword evidence="3" id="KW-1185">Reference proteome</keyword>
<name>A0A8J2K6P8_9HEXA</name>
<proteinExistence type="predicted"/>
<dbReference type="GO" id="GO:0007264">
    <property type="term" value="P:small GTPase-mediated signal transduction"/>
    <property type="evidence" value="ECO:0007669"/>
    <property type="project" value="InterPro"/>
</dbReference>
<dbReference type="Pfam" id="PF00621">
    <property type="entry name" value="RhoGEF"/>
    <property type="match status" value="1"/>
</dbReference>
<reference evidence="2" key="1">
    <citation type="submission" date="2021-06" db="EMBL/GenBank/DDBJ databases">
        <authorList>
            <person name="Hodson N. C."/>
            <person name="Mongue J. A."/>
            <person name="Jaron S. K."/>
        </authorList>
    </citation>
    <scope>NUCLEOTIDE SEQUENCE</scope>
</reference>
<feature type="non-terminal residue" evidence="2">
    <location>
        <position position="1"/>
    </location>
</feature>
<feature type="domain" description="DH" evidence="1">
    <location>
        <begin position="2"/>
        <end position="53"/>
    </location>
</feature>
<dbReference type="GO" id="GO:0005085">
    <property type="term" value="F:guanyl-nucleotide exchange factor activity"/>
    <property type="evidence" value="ECO:0007669"/>
    <property type="project" value="InterPro"/>
</dbReference>
<gene>
    <name evidence="2" type="ORF">AFUS01_LOCUS9634</name>
</gene>
<organism evidence="2 3">
    <name type="scientific">Allacma fusca</name>
    <dbReference type="NCBI Taxonomy" id="39272"/>
    <lineage>
        <taxon>Eukaryota</taxon>
        <taxon>Metazoa</taxon>
        <taxon>Ecdysozoa</taxon>
        <taxon>Arthropoda</taxon>
        <taxon>Hexapoda</taxon>
        <taxon>Collembola</taxon>
        <taxon>Symphypleona</taxon>
        <taxon>Sminthuridae</taxon>
        <taxon>Allacma</taxon>
    </lineage>
</organism>
<dbReference type="InterPro" id="IPR043537">
    <property type="entry name" value="Tiam1/Tiam2/Sif"/>
</dbReference>
<dbReference type="OrthoDB" id="8059989at2759"/>
<feature type="non-terminal residue" evidence="2">
    <location>
        <position position="64"/>
    </location>
</feature>
<dbReference type="Proteomes" id="UP000708208">
    <property type="component" value="Unassembled WGS sequence"/>
</dbReference>